<feature type="transmembrane region" description="Helical" evidence="1">
    <location>
        <begin position="356"/>
        <end position="375"/>
    </location>
</feature>
<feature type="transmembrane region" description="Helical" evidence="1">
    <location>
        <begin position="240"/>
        <end position="257"/>
    </location>
</feature>
<feature type="domain" description="Acyltransferase 3" evidence="2">
    <location>
        <begin position="23"/>
        <end position="345"/>
    </location>
</feature>
<evidence type="ECO:0000259" key="3">
    <source>
        <dbReference type="Pfam" id="PF19040"/>
    </source>
</evidence>
<keyword evidence="1" id="KW-1133">Transmembrane helix</keyword>
<feature type="transmembrane region" description="Helical" evidence="1">
    <location>
        <begin position="179"/>
        <end position="199"/>
    </location>
</feature>
<evidence type="ECO:0000256" key="1">
    <source>
        <dbReference type="SAM" id="Phobius"/>
    </source>
</evidence>
<dbReference type="InterPro" id="IPR043968">
    <property type="entry name" value="SGNH"/>
</dbReference>
<sequence>MSKKPLNPASPKHSSLVHSAYRADIDGLRAIAILAVVIFHAFPAILPGGFIGVDIFFVISGFLISPIVFSSLEQDCFSLIEFYARRVRRIFPALIVVLTACLVIGWIVLFPDEYTQLGKHTSASAGFIQNFILLRESGYFDNSAETKPLLHFWSLAVEEQFYIFWPLLLAFVWRHHWNFFRITVVIALVSFIANLHLIASGRPMAAFYLPFSRFWELMIGGVLAYATLHCSKLIKTSKNTQSLLGFALLFAGFILLNKEKNFPGWWALLPTTGTFFILAAGPASWLNNKLLANRLMVWVGLISYPLYLWHWPLLSFLHILKGNVSNSLRLIAVGSSILLAWLTYRFIEKPIRAGSLKISASLATTLVIILALGLIDYKSNIFKQSDERTEYSAYFEDSLPEWGYHTREKILEKYRADCDFYDVDKYRLGRATSIPRSTISKSCFTRSSSYSHSVLLWGDSHVQQLYYGLVNNLPKDWQILLGVSSGCAANPEVTKPSTTNYCDQSNWKTLQTIKKTKPDVVIVGQAKGHSLSKMILVANQLKKRGVKKIIFTGPVPQWTPALHKIIAKNLWRNTPRRTMVGINQEIINLNNQLVIHFKQSKDILFIDLIHFFCNQQGCLTYIGKDKKQGITTFDNGHLTSIASNKLAKEMLVEKIIS</sequence>
<feature type="transmembrane region" description="Helical" evidence="1">
    <location>
        <begin position="48"/>
        <end position="69"/>
    </location>
</feature>
<name>A0A0W0UJ46_9GAMM</name>
<dbReference type="EMBL" id="LNYG01000013">
    <property type="protein sequence ID" value="KTD07907.1"/>
    <property type="molecule type" value="Genomic_DNA"/>
</dbReference>
<dbReference type="Pfam" id="PF19040">
    <property type="entry name" value="SGNH"/>
    <property type="match status" value="1"/>
</dbReference>
<dbReference type="RefSeq" id="WP_082651619.1">
    <property type="nucleotide sequence ID" value="NZ_CAAAJF010000002.1"/>
</dbReference>
<dbReference type="Proteomes" id="UP000054715">
    <property type="component" value="Unassembled WGS sequence"/>
</dbReference>
<dbReference type="GO" id="GO:0016020">
    <property type="term" value="C:membrane"/>
    <property type="evidence" value="ECO:0007669"/>
    <property type="project" value="TreeGrafter"/>
</dbReference>
<accession>A0A0W0UJ46</accession>
<protein>
    <submittedName>
        <fullName evidence="4">O-antigen acetylase</fullName>
    </submittedName>
</protein>
<feature type="transmembrane region" description="Helical" evidence="1">
    <location>
        <begin position="21"/>
        <end position="42"/>
    </location>
</feature>
<dbReference type="SUPFAM" id="SSF52266">
    <property type="entry name" value="SGNH hydrolase"/>
    <property type="match status" value="1"/>
</dbReference>
<gene>
    <name evidence="4" type="ORF">Ljam_2102</name>
</gene>
<dbReference type="PANTHER" id="PTHR23028:SF53">
    <property type="entry name" value="ACYL_TRANSF_3 DOMAIN-CONTAINING PROTEIN"/>
    <property type="match status" value="1"/>
</dbReference>
<feature type="transmembrane region" description="Helical" evidence="1">
    <location>
        <begin position="205"/>
        <end position="228"/>
    </location>
</feature>
<dbReference type="Pfam" id="PF01757">
    <property type="entry name" value="Acyl_transf_3"/>
    <property type="match status" value="1"/>
</dbReference>
<feature type="transmembrane region" description="Helical" evidence="1">
    <location>
        <begin position="263"/>
        <end position="283"/>
    </location>
</feature>
<evidence type="ECO:0000313" key="4">
    <source>
        <dbReference type="EMBL" id="KTD07907.1"/>
    </source>
</evidence>
<feature type="transmembrane region" description="Helical" evidence="1">
    <location>
        <begin position="150"/>
        <end position="172"/>
    </location>
</feature>
<dbReference type="InterPro" id="IPR002656">
    <property type="entry name" value="Acyl_transf_3_dom"/>
</dbReference>
<evidence type="ECO:0000259" key="2">
    <source>
        <dbReference type="Pfam" id="PF01757"/>
    </source>
</evidence>
<feature type="transmembrane region" description="Helical" evidence="1">
    <location>
        <begin position="326"/>
        <end position="344"/>
    </location>
</feature>
<dbReference type="OrthoDB" id="9767863at2"/>
<feature type="transmembrane region" description="Helical" evidence="1">
    <location>
        <begin position="295"/>
        <end position="314"/>
    </location>
</feature>
<dbReference type="GO" id="GO:0016747">
    <property type="term" value="F:acyltransferase activity, transferring groups other than amino-acyl groups"/>
    <property type="evidence" value="ECO:0007669"/>
    <property type="project" value="InterPro"/>
</dbReference>
<comment type="caution">
    <text evidence="4">The sequence shown here is derived from an EMBL/GenBank/DDBJ whole genome shotgun (WGS) entry which is preliminary data.</text>
</comment>
<keyword evidence="1" id="KW-0472">Membrane</keyword>
<feature type="domain" description="SGNH" evidence="3">
    <location>
        <begin position="442"/>
        <end position="650"/>
    </location>
</feature>
<proteinExistence type="predicted"/>
<dbReference type="AlphaFoldDB" id="A0A0W0UJ46"/>
<dbReference type="InterPro" id="IPR050879">
    <property type="entry name" value="Acyltransferase_3"/>
</dbReference>
<dbReference type="GO" id="GO:0009103">
    <property type="term" value="P:lipopolysaccharide biosynthetic process"/>
    <property type="evidence" value="ECO:0007669"/>
    <property type="project" value="TreeGrafter"/>
</dbReference>
<evidence type="ECO:0000313" key="5">
    <source>
        <dbReference type="Proteomes" id="UP000054715"/>
    </source>
</evidence>
<keyword evidence="1" id="KW-0812">Transmembrane</keyword>
<dbReference type="PATRIC" id="fig|455.5.peg.2214"/>
<reference evidence="4 5" key="1">
    <citation type="submission" date="2015-11" db="EMBL/GenBank/DDBJ databases">
        <title>Genomic analysis of 38 Legionella species identifies large and diverse effector repertoires.</title>
        <authorList>
            <person name="Burstein D."/>
            <person name="Amaro F."/>
            <person name="Zusman T."/>
            <person name="Lifshitz Z."/>
            <person name="Cohen O."/>
            <person name="Gilbert J.A."/>
            <person name="Pupko T."/>
            <person name="Shuman H.A."/>
            <person name="Segal G."/>
        </authorList>
    </citation>
    <scope>NUCLEOTIDE SEQUENCE [LARGE SCALE GENOMIC DNA]</scope>
    <source>
        <strain evidence="4 5">JA-26-G1-E2</strain>
    </source>
</reference>
<dbReference type="PANTHER" id="PTHR23028">
    <property type="entry name" value="ACETYLTRANSFERASE"/>
    <property type="match status" value="1"/>
</dbReference>
<organism evidence="4 5">
    <name type="scientific">Legionella jamestowniensis</name>
    <dbReference type="NCBI Taxonomy" id="455"/>
    <lineage>
        <taxon>Bacteria</taxon>
        <taxon>Pseudomonadati</taxon>
        <taxon>Pseudomonadota</taxon>
        <taxon>Gammaproteobacteria</taxon>
        <taxon>Legionellales</taxon>
        <taxon>Legionellaceae</taxon>
        <taxon>Legionella</taxon>
    </lineage>
</organism>
<feature type="transmembrane region" description="Helical" evidence="1">
    <location>
        <begin position="90"/>
        <end position="109"/>
    </location>
</feature>
<dbReference type="STRING" id="455.Ljam_2102"/>